<accession>A0AA88GNZ3</accession>
<evidence type="ECO:0000256" key="1">
    <source>
        <dbReference type="SAM" id="MobiDB-lite"/>
    </source>
</evidence>
<feature type="transmembrane region" description="Helical" evidence="2">
    <location>
        <begin position="106"/>
        <end position="124"/>
    </location>
</feature>
<feature type="compositionally biased region" description="Polar residues" evidence="1">
    <location>
        <begin position="53"/>
        <end position="65"/>
    </location>
</feature>
<gene>
    <name evidence="3" type="ORF">C9374_003451</name>
</gene>
<dbReference type="Proteomes" id="UP000816034">
    <property type="component" value="Unassembled WGS sequence"/>
</dbReference>
<sequence length="146" mass="16782">MFSQRLLKQVTRLSMNQKNHHCLWLVPSSASFLSRSTNFNLFGSQRFFSHSRSLNQKQTNDASSENTDHDSSKNNERKKDKLSDNKFLTFLRRNDAASEAEQKRRMYVQMLSILVCGGLCLYALMYDHSGFVVFFTFLLLAGAIGL</sequence>
<feature type="region of interest" description="Disordered" evidence="1">
    <location>
        <begin position="53"/>
        <end position="81"/>
    </location>
</feature>
<evidence type="ECO:0000313" key="3">
    <source>
        <dbReference type="EMBL" id="KAG2385636.1"/>
    </source>
</evidence>
<dbReference type="RefSeq" id="XP_044549629.1">
    <property type="nucleotide sequence ID" value="XM_044692981.1"/>
</dbReference>
<dbReference type="EMBL" id="PYSW02000018">
    <property type="protein sequence ID" value="KAG2385636.1"/>
    <property type="molecule type" value="Genomic_DNA"/>
</dbReference>
<proteinExistence type="predicted"/>
<organism evidence="3 4">
    <name type="scientific">Naegleria lovaniensis</name>
    <name type="common">Amoeba</name>
    <dbReference type="NCBI Taxonomy" id="51637"/>
    <lineage>
        <taxon>Eukaryota</taxon>
        <taxon>Discoba</taxon>
        <taxon>Heterolobosea</taxon>
        <taxon>Tetramitia</taxon>
        <taxon>Eutetramitia</taxon>
        <taxon>Vahlkampfiidae</taxon>
        <taxon>Naegleria</taxon>
    </lineage>
</organism>
<evidence type="ECO:0000313" key="4">
    <source>
        <dbReference type="Proteomes" id="UP000816034"/>
    </source>
</evidence>
<comment type="caution">
    <text evidence="3">The sequence shown here is derived from an EMBL/GenBank/DDBJ whole genome shotgun (WGS) entry which is preliminary data.</text>
</comment>
<keyword evidence="4" id="KW-1185">Reference proteome</keyword>
<name>A0AA88GNZ3_NAELO</name>
<feature type="compositionally biased region" description="Basic and acidic residues" evidence="1">
    <location>
        <begin position="66"/>
        <end position="81"/>
    </location>
</feature>
<protein>
    <submittedName>
        <fullName evidence="3">Uncharacterized protein</fullName>
    </submittedName>
</protein>
<reference evidence="3 4" key="1">
    <citation type="journal article" date="2018" name="BMC Genomics">
        <title>The genome of Naegleria lovaniensis, the basis for a comparative approach to unravel pathogenicity factors of the human pathogenic amoeba N. fowleri.</title>
        <authorList>
            <person name="Liechti N."/>
            <person name="Schurch N."/>
            <person name="Bruggmann R."/>
            <person name="Wittwer M."/>
        </authorList>
    </citation>
    <scope>NUCLEOTIDE SEQUENCE [LARGE SCALE GENOMIC DNA]</scope>
    <source>
        <strain evidence="3 4">ATCC 30569</strain>
    </source>
</reference>
<dbReference type="AlphaFoldDB" id="A0AA88GNZ3"/>
<evidence type="ECO:0000256" key="2">
    <source>
        <dbReference type="SAM" id="Phobius"/>
    </source>
</evidence>
<keyword evidence="2" id="KW-0472">Membrane</keyword>
<keyword evidence="2" id="KW-1133">Transmembrane helix</keyword>
<keyword evidence="2" id="KW-0812">Transmembrane</keyword>
<dbReference type="GeneID" id="68095906"/>